<dbReference type="Pfam" id="PF10604">
    <property type="entry name" value="Polyketide_cyc2"/>
    <property type="match status" value="1"/>
</dbReference>
<keyword evidence="2" id="KW-1185">Reference proteome</keyword>
<proteinExistence type="predicted"/>
<dbReference type="Gene3D" id="3.30.530.20">
    <property type="match status" value="1"/>
</dbReference>
<protein>
    <submittedName>
        <fullName evidence="1">SRPBCC domain-containing protein</fullName>
    </submittedName>
</protein>
<comment type="caution">
    <text evidence="1">The sequence shown here is derived from an EMBL/GenBank/DDBJ whole genome shotgun (WGS) entry which is preliminary data.</text>
</comment>
<dbReference type="Proteomes" id="UP000325243">
    <property type="component" value="Unassembled WGS sequence"/>
</dbReference>
<dbReference type="InterPro" id="IPR023393">
    <property type="entry name" value="START-like_dom_sf"/>
</dbReference>
<gene>
    <name evidence="1" type="ORF">FYC51_12390</name>
</gene>
<dbReference type="EMBL" id="VSSB01000001">
    <property type="protein sequence ID" value="TYL54351.1"/>
    <property type="molecule type" value="Genomic_DNA"/>
</dbReference>
<dbReference type="AlphaFoldDB" id="A0A5S4VAJ4"/>
<sequence>MSTTASDGVASTTRTTFSRSTRIAQHIDADAATVWRLLTTAAEIPRWNSTVVSLDGRIALGSKIKLVSTVDPSRTFSLKIKEFEPNSRLVLGNAMFLRTCSLSGEAGGTRVVVVERIGGPLYPFVARMIPPLDENFEQVAADLKKAAEAAAS</sequence>
<accession>A0A5S4VAJ4</accession>
<evidence type="ECO:0000313" key="1">
    <source>
        <dbReference type="EMBL" id="TYL54351.1"/>
    </source>
</evidence>
<dbReference type="InterPro" id="IPR019587">
    <property type="entry name" value="Polyketide_cyclase/dehydratase"/>
</dbReference>
<name>A0A5S4VAJ4_9MICO</name>
<evidence type="ECO:0000313" key="2">
    <source>
        <dbReference type="Proteomes" id="UP000325243"/>
    </source>
</evidence>
<organism evidence="1 2">
    <name type="scientific">Agromyces mariniharenae</name>
    <dbReference type="NCBI Taxonomy" id="2604423"/>
    <lineage>
        <taxon>Bacteria</taxon>
        <taxon>Bacillati</taxon>
        <taxon>Actinomycetota</taxon>
        <taxon>Actinomycetes</taxon>
        <taxon>Micrococcales</taxon>
        <taxon>Microbacteriaceae</taxon>
        <taxon>Agromyces</taxon>
    </lineage>
</organism>
<dbReference type="RefSeq" id="WP_148733883.1">
    <property type="nucleotide sequence ID" value="NZ_VSSB01000001.1"/>
</dbReference>
<reference evidence="1 2" key="1">
    <citation type="submission" date="2019-08" db="EMBL/GenBank/DDBJ databases">
        <authorList>
            <person name="Hu J."/>
        </authorList>
    </citation>
    <scope>NUCLEOTIDE SEQUENCE [LARGE SCALE GENOMIC DNA]</scope>
    <source>
        <strain evidence="1 2">NEAU-184</strain>
    </source>
</reference>
<dbReference type="SUPFAM" id="SSF55961">
    <property type="entry name" value="Bet v1-like"/>
    <property type="match status" value="1"/>
</dbReference>